<evidence type="ECO:0000256" key="14">
    <source>
        <dbReference type="ARBA" id="ARBA00023235"/>
    </source>
</evidence>
<evidence type="ECO:0000256" key="10">
    <source>
        <dbReference type="ARBA" id="ARBA00022840"/>
    </source>
</evidence>
<feature type="domain" description="Helicase ATP-binding" evidence="18">
    <location>
        <begin position="26"/>
        <end position="195"/>
    </location>
</feature>
<dbReference type="EC" id="5.6.2.4" evidence="16"/>
<dbReference type="SMART" id="SM00341">
    <property type="entry name" value="HRDC"/>
    <property type="match status" value="1"/>
</dbReference>
<accession>A0A516KK05</accession>
<dbReference type="GO" id="GO:0009432">
    <property type="term" value="P:SOS response"/>
    <property type="evidence" value="ECO:0007669"/>
    <property type="project" value="UniProtKB-UniRule"/>
</dbReference>
<organism evidence="20 21">
    <name type="scientific">Radiobacillus deserti</name>
    <dbReference type="NCBI Taxonomy" id="2594883"/>
    <lineage>
        <taxon>Bacteria</taxon>
        <taxon>Bacillati</taxon>
        <taxon>Bacillota</taxon>
        <taxon>Bacilli</taxon>
        <taxon>Bacillales</taxon>
        <taxon>Bacillaceae</taxon>
        <taxon>Radiobacillus</taxon>
    </lineage>
</organism>
<evidence type="ECO:0000313" key="20">
    <source>
        <dbReference type="EMBL" id="QDP41723.1"/>
    </source>
</evidence>
<dbReference type="Gene3D" id="3.40.50.300">
    <property type="entry name" value="P-loop containing nucleotide triphosphate hydrolases"/>
    <property type="match status" value="2"/>
</dbReference>
<dbReference type="InterPro" id="IPR011545">
    <property type="entry name" value="DEAD/DEAH_box_helicase_dom"/>
</dbReference>
<dbReference type="GO" id="GO:0006281">
    <property type="term" value="P:DNA repair"/>
    <property type="evidence" value="ECO:0007669"/>
    <property type="project" value="UniProtKB-KW"/>
</dbReference>
<evidence type="ECO:0000313" key="21">
    <source>
        <dbReference type="Proteomes" id="UP000315215"/>
    </source>
</evidence>
<evidence type="ECO:0000256" key="4">
    <source>
        <dbReference type="ARBA" id="ARBA00022723"/>
    </source>
</evidence>
<dbReference type="Gene3D" id="1.10.150.80">
    <property type="entry name" value="HRDC domain"/>
    <property type="match status" value="1"/>
</dbReference>
<dbReference type="PANTHER" id="PTHR13710">
    <property type="entry name" value="DNA HELICASE RECQ FAMILY MEMBER"/>
    <property type="match status" value="1"/>
</dbReference>
<keyword evidence="8 20" id="KW-0347">Helicase</keyword>
<name>A0A516KK05_9BACI</name>
<reference evidence="20 21" key="1">
    <citation type="submission" date="2019-07" db="EMBL/GenBank/DDBJ databases">
        <authorList>
            <person name="Li J."/>
        </authorList>
    </citation>
    <scope>NUCLEOTIDE SEQUENCE [LARGE SCALE GENOMIC DNA]</scope>
    <source>
        <strain evidence="20 21">TKL69</strain>
    </source>
</reference>
<dbReference type="GO" id="GO:0030894">
    <property type="term" value="C:replisome"/>
    <property type="evidence" value="ECO:0007669"/>
    <property type="project" value="TreeGrafter"/>
</dbReference>
<dbReference type="InterPro" id="IPR032284">
    <property type="entry name" value="RecQ_Zn-bd"/>
</dbReference>
<comment type="catalytic activity">
    <reaction evidence="15">
        <text>Couples ATP hydrolysis with the unwinding of duplex DNA by translocating in the 3'-5' direction.</text>
        <dbReference type="EC" id="5.6.2.4"/>
    </reaction>
</comment>
<dbReference type="InterPro" id="IPR006293">
    <property type="entry name" value="DNA_helicase_ATP-dep_RecQ_bac"/>
</dbReference>
<evidence type="ECO:0000256" key="3">
    <source>
        <dbReference type="ARBA" id="ARBA00005446"/>
    </source>
</evidence>
<dbReference type="PROSITE" id="PS50967">
    <property type="entry name" value="HRDC"/>
    <property type="match status" value="1"/>
</dbReference>
<dbReference type="GO" id="GO:0046872">
    <property type="term" value="F:metal ion binding"/>
    <property type="evidence" value="ECO:0007669"/>
    <property type="project" value="UniProtKB-KW"/>
</dbReference>
<dbReference type="Proteomes" id="UP000315215">
    <property type="component" value="Chromosome"/>
</dbReference>
<dbReference type="GO" id="GO:0043590">
    <property type="term" value="C:bacterial nucleoid"/>
    <property type="evidence" value="ECO:0007669"/>
    <property type="project" value="TreeGrafter"/>
</dbReference>
<keyword evidence="6" id="KW-0227">DNA damage</keyword>
<evidence type="ECO:0000256" key="1">
    <source>
        <dbReference type="ARBA" id="ARBA00001946"/>
    </source>
</evidence>
<dbReference type="GO" id="GO:0006310">
    <property type="term" value="P:DNA recombination"/>
    <property type="evidence" value="ECO:0007669"/>
    <property type="project" value="UniProtKB-UniRule"/>
</dbReference>
<dbReference type="PANTHER" id="PTHR13710:SF105">
    <property type="entry name" value="ATP-DEPENDENT DNA HELICASE Q1"/>
    <property type="match status" value="1"/>
</dbReference>
<dbReference type="OrthoDB" id="9763310at2"/>
<evidence type="ECO:0000256" key="13">
    <source>
        <dbReference type="ARBA" id="ARBA00023204"/>
    </source>
</evidence>
<dbReference type="InterPro" id="IPR027417">
    <property type="entry name" value="P-loop_NTPase"/>
</dbReference>
<evidence type="ECO:0000256" key="8">
    <source>
        <dbReference type="ARBA" id="ARBA00022806"/>
    </source>
</evidence>
<dbReference type="InterPro" id="IPR010997">
    <property type="entry name" value="HRDC-like_sf"/>
</dbReference>
<dbReference type="Pfam" id="PF16124">
    <property type="entry name" value="RecQ_Zn_bind"/>
    <property type="match status" value="1"/>
</dbReference>
<protein>
    <recommendedName>
        <fullName evidence="16">DNA helicase RecQ</fullName>
        <ecNumber evidence="16">5.6.2.4</ecNumber>
    </recommendedName>
</protein>
<dbReference type="GO" id="GO:0043138">
    <property type="term" value="F:3'-5' DNA helicase activity"/>
    <property type="evidence" value="ECO:0007669"/>
    <property type="project" value="UniProtKB-EC"/>
</dbReference>
<evidence type="ECO:0000256" key="11">
    <source>
        <dbReference type="ARBA" id="ARBA00023125"/>
    </source>
</evidence>
<dbReference type="GO" id="GO:0006260">
    <property type="term" value="P:DNA replication"/>
    <property type="evidence" value="ECO:0007669"/>
    <property type="project" value="InterPro"/>
</dbReference>
<evidence type="ECO:0000256" key="16">
    <source>
        <dbReference type="NCBIfam" id="TIGR01389"/>
    </source>
</evidence>
<dbReference type="NCBIfam" id="TIGR00614">
    <property type="entry name" value="recQ_fam"/>
    <property type="match status" value="1"/>
</dbReference>
<dbReference type="GO" id="GO:0005737">
    <property type="term" value="C:cytoplasm"/>
    <property type="evidence" value="ECO:0007669"/>
    <property type="project" value="TreeGrafter"/>
</dbReference>
<dbReference type="SMART" id="SM00490">
    <property type="entry name" value="HELICc"/>
    <property type="match status" value="1"/>
</dbReference>
<feature type="domain" description="HRDC" evidence="17">
    <location>
        <begin position="516"/>
        <end position="596"/>
    </location>
</feature>
<dbReference type="InterPro" id="IPR029491">
    <property type="entry name" value="Helicase_HTH"/>
</dbReference>
<evidence type="ECO:0000256" key="9">
    <source>
        <dbReference type="ARBA" id="ARBA00022833"/>
    </source>
</evidence>
<evidence type="ECO:0000256" key="7">
    <source>
        <dbReference type="ARBA" id="ARBA00022801"/>
    </source>
</evidence>
<dbReference type="Pfam" id="PF09382">
    <property type="entry name" value="RQC"/>
    <property type="match status" value="1"/>
</dbReference>
<comment type="cofactor">
    <cofactor evidence="1">
        <name>Mg(2+)</name>
        <dbReference type="ChEBI" id="CHEBI:18420"/>
    </cofactor>
</comment>
<evidence type="ECO:0000256" key="2">
    <source>
        <dbReference type="ARBA" id="ARBA00001947"/>
    </source>
</evidence>
<keyword evidence="13" id="KW-0234">DNA repair</keyword>
<evidence type="ECO:0000259" key="19">
    <source>
        <dbReference type="PROSITE" id="PS51194"/>
    </source>
</evidence>
<dbReference type="SMART" id="SM00956">
    <property type="entry name" value="RQC"/>
    <property type="match status" value="1"/>
</dbReference>
<comment type="cofactor">
    <cofactor evidence="2">
        <name>Zn(2+)</name>
        <dbReference type="ChEBI" id="CHEBI:29105"/>
    </cofactor>
</comment>
<dbReference type="RefSeq" id="WP_143896542.1">
    <property type="nucleotide sequence ID" value="NZ_CP041666.1"/>
</dbReference>
<dbReference type="CDD" id="cd17920">
    <property type="entry name" value="DEXHc_RecQ"/>
    <property type="match status" value="1"/>
</dbReference>
<dbReference type="InterPro" id="IPR036390">
    <property type="entry name" value="WH_DNA-bd_sf"/>
</dbReference>
<evidence type="ECO:0000259" key="18">
    <source>
        <dbReference type="PROSITE" id="PS51192"/>
    </source>
</evidence>
<gene>
    <name evidence="20" type="primary">recQ</name>
    <name evidence="20" type="ORF">FN924_17005</name>
</gene>
<dbReference type="Gene3D" id="1.10.10.10">
    <property type="entry name" value="Winged helix-like DNA-binding domain superfamily/Winged helix DNA-binding domain"/>
    <property type="match status" value="1"/>
</dbReference>
<dbReference type="SMART" id="SM00487">
    <property type="entry name" value="DEXDc"/>
    <property type="match status" value="1"/>
</dbReference>
<feature type="domain" description="Helicase C-terminal" evidence="19">
    <location>
        <begin position="218"/>
        <end position="366"/>
    </location>
</feature>
<dbReference type="Pfam" id="PF00570">
    <property type="entry name" value="HRDC"/>
    <property type="match status" value="1"/>
</dbReference>
<dbReference type="PROSITE" id="PS51194">
    <property type="entry name" value="HELICASE_CTER"/>
    <property type="match status" value="1"/>
</dbReference>
<evidence type="ECO:0000256" key="12">
    <source>
        <dbReference type="ARBA" id="ARBA00023172"/>
    </source>
</evidence>
<dbReference type="InterPro" id="IPR002121">
    <property type="entry name" value="HRDC_dom"/>
</dbReference>
<dbReference type="AlphaFoldDB" id="A0A516KK05"/>
<dbReference type="FunFam" id="1.10.150.80:FF:000002">
    <property type="entry name" value="ATP-dependent DNA helicase RecQ"/>
    <property type="match status" value="1"/>
</dbReference>
<dbReference type="InterPro" id="IPR014001">
    <property type="entry name" value="Helicase_ATP-bd"/>
</dbReference>
<dbReference type="FunFam" id="3.40.50.300:FF:001389">
    <property type="entry name" value="ATP-dependent DNA helicase RecQ"/>
    <property type="match status" value="1"/>
</dbReference>
<keyword evidence="11" id="KW-0238">DNA-binding</keyword>
<evidence type="ECO:0000256" key="15">
    <source>
        <dbReference type="ARBA" id="ARBA00034617"/>
    </source>
</evidence>
<dbReference type="GO" id="GO:0003677">
    <property type="term" value="F:DNA binding"/>
    <property type="evidence" value="ECO:0007669"/>
    <property type="project" value="UniProtKB-KW"/>
</dbReference>
<keyword evidence="9" id="KW-0862">Zinc</keyword>
<dbReference type="EMBL" id="CP041666">
    <property type="protein sequence ID" value="QDP41723.1"/>
    <property type="molecule type" value="Genomic_DNA"/>
</dbReference>
<dbReference type="Pfam" id="PF14493">
    <property type="entry name" value="HTH_40"/>
    <property type="match status" value="1"/>
</dbReference>
<keyword evidence="12" id="KW-0233">DNA recombination</keyword>
<dbReference type="Pfam" id="PF00270">
    <property type="entry name" value="DEAD"/>
    <property type="match status" value="1"/>
</dbReference>
<sequence>MIAQAEDLLQQYYGYTSFRNGQKTVIDQLLENQNTLAVMPTGGGKSICYQIPGLLLDGTAIIISPLISLMKDQVDALQALGISATFINSSLSTNEQQERLTQVRLGSYKFLYVAPERFESQSFIQTINSIPLSLIAFDEAHCISQWGHDFRPSYRSIVPALKQVTNLPVLAAMTATATEEVMTDIQSLLSISSDNIVNTGFARENLSFQVVKGQDKKSFISSYIEARKLESGIIYTATRKQTDNVHAFLEKKGLQVAKYHGGLSETQRKEEQFAFIQDEKTIMVATNAFGMGIDKSNVRYVIHYALPMNIESYYQEAGRAGRDGEPSDCILLFAGQDIQLQKFLIDQSMADSPKKAQEYAKLQAMINYCHTEQCLQAFILDYFQDESISKNCGSCSNCTHQGEKTDMTREAQMVLSCVKRMGERFGASLTAKVLKGSKDKKVKEFRLDSLSTYGLMSSYTEKDITQFIHFLIAENFLSPGQERFPILSLTKNAEPVLKGKQKVWMQQIKINPHAEVDYQVSLFEELRMLRKRMAEQDQVPPYVLFSDATLKEMTRHLPDSDEKLLLIKGVGEKKLEQYGRAFLETIANWKERNQDLSKKHEEAPSHIQSYTLFQQGYDLPSIAALRNITEQTVTNHLFTCFKEGMDIDWSLFFDDEQEEVVLQMRQQLEEPKLRDLKDLVPEAYTYTTIKAILTKNGYM</sequence>
<keyword evidence="21" id="KW-1185">Reference proteome</keyword>
<dbReference type="KEGG" id="aqt:FN924_17005"/>
<dbReference type="InterPro" id="IPR018982">
    <property type="entry name" value="RQC_domain"/>
</dbReference>
<keyword evidence="14" id="KW-0413">Isomerase</keyword>
<dbReference type="InterPro" id="IPR044876">
    <property type="entry name" value="HRDC_dom_sf"/>
</dbReference>
<evidence type="ECO:0000256" key="5">
    <source>
        <dbReference type="ARBA" id="ARBA00022741"/>
    </source>
</evidence>
<keyword evidence="10" id="KW-0067">ATP-binding</keyword>
<comment type="similarity">
    <text evidence="3">Belongs to the helicase family. RecQ subfamily.</text>
</comment>
<dbReference type="SUPFAM" id="SSF47819">
    <property type="entry name" value="HRDC-like"/>
    <property type="match status" value="1"/>
</dbReference>
<evidence type="ECO:0000259" key="17">
    <source>
        <dbReference type="PROSITE" id="PS50967"/>
    </source>
</evidence>
<proteinExistence type="inferred from homology"/>
<dbReference type="SUPFAM" id="SSF46785">
    <property type="entry name" value="Winged helix' DNA-binding domain"/>
    <property type="match status" value="1"/>
</dbReference>
<keyword evidence="4" id="KW-0479">Metal-binding</keyword>
<dbReference type="InterPro" id="IPR004589">
    <property type="entry name" value="DNA_helicase_ATP-dep_RecQ"/>
</dbReference>
<dbReference type="PROSITE" id="PS51192">
    <property type="entry name" value="HELICASE_ATP_BIND_1"/>
    <property type="match status" value="1"/>
</dbReference>
<dbReference type="SUPFAM" id="SSF52540">
    <property type="entry name" value="P-loop containing nucleoside triphosphate hydrolases"/>
    <property type="match status" value="1"/>
</dbReference>
<dbReference type="InterPro" id="IPR001650">
    <property type="entry name" value="Helicase_C-like"/>
</dbReference>
<dbReference type="GO" id="GO:0005524">
    <property type="term" value="F:ATP binding"/>
    <property type="evidence" value="ECO:0007669"/>
    <property type="project" value="UniProtKB-KW"/>
</dbReference>
<evidence type="ECO:0000256" key="6">
    <source>
        <dbReference type="ARBA" id="ARBA00022763"/>
    </source>
</evidence>
<keyword evidence="5" id="KW-0547">Nucleotide-binding</keyword>
<dbReference type="GO" id="GO:0009378">
    <property type="term" value="F:four-way junction helicase activity"/>
    <property type="evidence" value="ECO:0007669"/>
    <property type="project" value="TreeGrafter"/>
</dbReference>
<dbReference type="GO" id="GO:0016787">
    <property type="term" value="F:hydrolase activity"/>
    <property type="evidence" value="ECO:0007669"/>
    <property type="project" value="UniProtKB-KW"/>
</dbReference>
<dbReference type="NCBIfam" id="TIGR01389">
    <property type="entry name" value="recQ"/>
    <property type="match status" value="1"/>
</dbReference>
<dbReference type="InterPro" id="IPR036388">
    <property type="entry name" value="WH-like_DNA-bd_sf"/>
</dbReference>
<keyword evidence="7 20" id="KW-0378">Hydrolase</keyword>
<dbReference type="Pfam" id="PF00271">
    <property type="entry name" value="Helicase_C"/>
    <property type="match status" value="1"/>
</dbReference>